<dbReference type="AlphaFoldDB" id="A0AAQ1U9X9"/>
<evidence type="ECO:0000256" key="2">
    <source>
        <dbReference type="ARBA" id="ARBA00023163"/>
    </source>
</evidence>
<evidence type="ECO:0000313" key="4">
    <source>
        <dbReference type="EMBL" id="MDT2963105.1"/>
    </source>
</evidence>
<proteinExistence type="predicted"/>
<keyword evidence="1" id="KW-0805">Transcription regulation</keyword>
<evidence type="ECO:0000313" key="9">
    <source>
        <dbReference type="Proteomes" id="UP001268896"/>
    </source>
</evidence>
<dbReference type="Proteomes" id="UP000422837">
    <property type="component" value="Chromosome"/>
</dbReference>
<dbReference type="InterPro" id="IPR050661">
    <property type="entry name" value="BglG_antiterminators"/>
</dbReference>
<protein>
    <submittedName>
        <fullName evidence="4">Helix-turn-helix domain-containing protein</fullName>
    </submittedName>
    <submittedName>
        <fullName evidence="6">M protein trans-acting positive regulator</fullName>
    </submittedName>
</protein>
<accession>A0AAQ1U9X9</accession>
<dbReference type="InterPro" id="IPR036388">
    <property type="entry name" value="WH-like_DNA-bd_sf"/>
</dbReference>
<reference evidence="6 7" key="1">
    <citation type="submission" date="2019-11" db="EMBL/GenBank/DDBJ databases">
        <title>Detection and genome characteristic of a blood enterococcus casselifavus isolate from Zhengzhou,china.</title>
        <authorList>
            <person name="Wen P."/>
        </authorList>
    </citation>
    <scope>NUCLEOTIDE SEQUENCE [LARGE SCALE GENOMIC DNA]</scope>
    <source>
        <strain evidence="6 7">EC291</strain>
    </source>
</reference>
<reference evidence="4 8" key="2">
    <citation type="submission" date="2023-03" db="EMBL/GenBank/DDBJ databases">
        <authorList>
            <person name="Shen W."/>
            <person name="Cai J."/>
        </authorList>
    </citation>
    <scope>NUCLEOTIDE SEQUENCE</scope>
    <source>
        <strain evidence="5 8">B516</strain>
        <strain evidence="4">K72-2</strain>
    </source>
</reference>
<gene>
    <name evidence="6" type="ORF">GFU50_01665</name>
    <name evidence="4" type="ORF">P7I32_00680</name>
    <name evidence="5" type="ORF">P7I34_10190</name>
</gene>
<organism evidence="4 9">
    <name type="scientific">Enterococcus casseliflavus</name>
    <name type="common">Enterococcus flavescens</name>
    <dbReference type="NCBI Taxonomy" id="37734"/>
    <lineage>
        <taxon>Bacteria</taxon>
        <taxon>Bacillati</taxon>
        <taxon>Bacillota</taxon>
        <taxon>Bacilli</taxon>
        <taxon>Lactobacillales</taxon>
        <taxon>Enterococcaceae</taxon>
        <taxon>Enterococcus</taxon>
    </lineage>
</organism>
<sequence length="501" mass="59096">MFYEELMMDPQTLIKFKIFRRMLTLQNPSHPIAQLAKEMELSYQQAFIELTEIDQDLTELTPDHMSILGRGGKLQPQNIAVTIDEYRFYLLNKSVPFLYVLYMLNEDHPTITDFCAKYDVSRSTVSRKFEHLKKHLKQFQLRFTYTESNLVGDERLVRLSLFNIIWLGTRGIEWPFAIAESETEKMVDRFTEYFPMTHSYLGRLELKYFAALILLRIKKGNFAKYDKRYNFLMKNNPYFDFERLTQVVDPEVSMTDKQLKGESGFIYLMAQIFPFYLSPEEEALQQTLQFFSSKQNPVYPLVADLLAEMKATFFASQPGLLDEPLVVGNLINVTFGNYVFRQPFPNIYRLLTPSINRGSAEEQLQQKIDEFLTSYREESAVDYINDENQEQMATMYTHALLPFYDQIRYSNRLRVGVALEDNFLVVQGLNQFLHDLTFVAAEPYDLNQQENYDVIVSSNQLMKKLKPEKMSYIWDYAADDRQYIDLYRTLKNRFDEKNLSL</sequence>
<dbReference type="Pfam" id="PF05043">
    <property type="entry name" value="Mga"/>
    <property type="match status" value="1"/>
</dbReference>
<evidence type="ECO:0000313" key="8">
    <source>
        <dbReference type="Proteomes" id="UP001253851"/>
    </source>
</evidence>
<evidence type="ECO:0000313" key="6">
    <source>
        <dbReference type="EMBL" id="QGN28298.1"/>
    </source>
</evidence>
<dbReference type="EMBL" id="JARQDZ010000004">
    <property type="protein sequence ID" value="MDT2983033.1"/>
    <property type="molecule type" value="Genomic_DNA"/>
</dbReference>
<dbReference type="Proteomes" id="UP001268896">
    <property type="component" value="Unassembled WGS sequence"/>
</dbReference>
<dbReference type="Proteomes" id="UP001253851">
    <property type="component" value="Unassembled WGS sequence"/>
</dbReference>
<evidence type="ECO:0000313" key="5">
    <source>
        <dbReference type="EMBL" id="MDT2983033.1"/>
    </source>
</evidence>
<dbReference type="PANTHER" id="PTHR30185">
    <property type="entry name" value="CRYPTIC BETA-GLUCOSIDE BGL OPERON ANTITERMINATOR"/>
    <property type="match status" value="1"/>
</dbReference>
<dbReference type="RefSeq" id="WP_005227194.1">
    <property type="nucleotide sequence ID" value="NZ_BAAAXK010000048.1"/>
</dbReference>
<dbReference type="Gene3D" id="1.10.10.10">
    <property type="entry name" value="Winged helix-like DNA-binding domain superfamily/Winged helix DNA-binding domain"/>
    <property type="match status" value="1"/>
</dbReference>
<dbReference type="EMBL" id="JARQDV010000001">
    <property type="protein sequence ID" value="MDT2963105.1"/>
    <property type="molecule type" value="Genomic_DNA"/>
</dbReference>
<dbReference type="InterPro" id="IPR007737">
    <property type="entry name" value="Mga_HTH"/>
</dbReference>
<feature type="domain" description="Mga helix-turn-helix" evidence="3">
    <location>
        <begin position="83"/>
        <end position="160"/>
    </location>
</feature>
<dbReference type="PANTHER" id="PTHR30185:SF13">
    <property type="entry name" value="LICABCH OPERON REGULATOR-RELATED"/>
    <property type="match status" value="1"/>
</dbReference>
<evidence type="ECO:0000313" key="7">
    <source>
        <dbReference type="Proteomes" id="UP000422837"/>
    </source>
</evidence>
<keyword evidence="2" id="KW-0804">Transcription</keyword>
<evidence type="ECO:0000259" key="3">
    <source>
        <dbReference type="Pfam" id="PF05043"/>
    </source>
</evidence>
<evidence type="ECO:0000256" key="1">
    <source>
        <dbReference type="ARBA" id="ARBA00023015"/>
    </source>
</evidence>
<name>A0AAQ1U9X9_ENTCA</name>
<dbReference type="EMBL" id="CP046123">
    <property type="protein sequence ID" value="QGN28298.1"/>
    <property type="molecule type" value="Genomic_DNA"/>
</dbReference>